<organism evidence="1 2">
    <name type="scientific">Mycobacterium phage Kimona</name>
    <dbReference type="NCBI Taxonomy" id="2024295"/>
    <lineage>
        <taxon>Viruses</taxon>
        <taxon>Duplodnaviria</taxon>
        <taxon>Heunggongvirae</taxon>
        <taxon>Uroviricota</taxon>
        <taxon>Caudoviricetes</taxon>
        <taxon>Kimonavirus</taxon>
        <taxon>Kimonavirus kimona</taxon>
    </lineage>
</organism>
<name>A0A249XU82_9CAUD</name>
<dbReference type="Proteomes" id="UP000222598">
    <property type="component" value="Segment"/>
</dbReference>
<dbReference type="EMBL" id="MF472895">
    <property type="protein sequence ID" value="ASZ75472.1"/>
    <property type="molecule type" value="Genomic_DNA"/>
</dbReference>
<reference evidence="2" key="1">
    <citation type="submission" date="2017-07" db="EMBL/GenBank/DDBJ databases">
        <authorList>
            <person name="Sun Z.S."/>
            <person name="Albrecht U."/>
            <person name="Echele G."/>
            <person name="Lee C.C."/>
        </authorList>
    </citation>
    <scope>NUCLEOTIDE SEQUENCE [LARGE SCALE GENOMIC DNA]</scope>
</reference>
<dbReference type="GeneID" id="64872000"/>
<gene>
    <name evidence="1" type="primary">36</name>
    <name evidence="1" type="ORF">PBI_KIMONA_36</name>
</gene>
<evidence type="ECO:0000313" key="2">
    <source>
        <dbReference type="Proteomes" id="UP000222598"/>
    </source>
</evidence>
<sequence length="54" mass="5500">MKKLIATALIALAAVLGLTACEGGSDSSTDSGPNGVVFFPITSGNSTTYMPIFY</sequence>
<dbReference type="RefSeq" id="YP_010062335.1">
    <property type="nucleotide sequence ID" value="NC_054793.1"/>
</dbReference>
<dbReference type="KEGG" id="vg:64872000"/>
<protein>
    <recommendedName>
        <fullName evidence="3">Lipoprotein</fullName>
    </recommendedName>
</protein>
<evidence type="ECO:0008006" key="3">
    <source>
        <dbReference type="Google" id="ProtNLM"/>
    </source>
</evidence>
<proteinExistence type="predicted"/>
<accession>A0A249XU82</accession>
<keyword evidence="2" id="KW-1185">Reference proteome</keyword>
<dbReference type="PROSITE" id="PS51257">
    <property type="entry name" value="PROKAR_LIPOPROTEIN"/>
    <property type="match status" value="1"/>
</dbReference>
<evidence type="ECO:0000313" key="1">
    <source>
        <dbReference type="EMBL" id="ASZ75472.1"/>
    </source>
</evidence>